<evidence type="ECO:0000256" key="1">
    <source>
        <dbReference type="ARBA" id="ARBA00022441"/>
    </source>
</evidence>
<dbReference type="OrthoDB" id="45365at2759"/>
<dbReference type="InterPro" id="IPR037293">
    <property type="entry name" value="Gal_Oxidase_central_sf"/>
</dbReference>
<evidence type="ECO:0000313" key="4">
    <source>
        <dbReference type="EnsemblMetazoa" id="CLYHEMP001348.1"/>
    </source>
</evidence>
<keyword evidence="1" id="KW-0880">Kelch repeat</keyword>
<dbReference type="InterPro" id="IPR017096">
    <property type="entry name" value="BTB-kelch_protein"/>
</dbReference>
<dbReference type="InterPro" id="IPR015915">
    <property type="entry name" value="Kelch-typ_b-propeller"/>
</dbReference>
<evidence type="ECO:0000256" key="2">
    <source>
        <dbReference type="ARBA" id="ARBA00022737"/>
    </source>
</evidence>
<accession>A0A7M5WQC2</accession>
<dbReference type="InterPro" id="IPR011705">
    <property type="entry name" value="BACK"/>
</dbReference>
<dbReference type="InterPro" id="IPR000210">
    <property type="entry name" value="BTB/POZ_dom"/>
</dbReference>
<proteinExistence type="predicted"/>
<dbReference type="SUPFAM" id="SSF54695">
    <property type="entry name" value="POZ domain"/>
    <property type="match status" value="1"/>
</dbReference>
<keyword evidence="2" id="KW-0677">Repeat</keyword>
<reference evidence="4" key="1">
    <citation type="submission" date="2021-01" db="UniProtKB">
        <authorList>
            <consortium name="EnsemblMetazoa"/>
        </authorList>
    </citation>
    <scope>IDENTIFICATION</scope>
</reference>
<dbReference type="Gene3D" id="2.120.10.80">
    <property type="entry name" value="Kelch-type beta propeller"/>
    <property type="match status" value="1"/>
</dbReference>
<dbReference type="Gene3D" id="3.30.710.10">
    <property type="entry name" value="Potassium Channel Kv1.1, Chain A"/>
    <property type="match status" value="1"/>
</dbReference>
<dbReference type="SMART" id="SM00875">
    <property type="entry name" value="BACK"/>
    <property type="match status" value="1"/>
</dbReference>
<sequence>MNVLINQIIGITLFPSAILFRKIYHNKQKMTTKKKVNLDDMVDDWDSYIMIETSKDGTVCTTSGLPTPKSCNKMLVLELNHELASEVLYARGHNIPCDVYLKCDDGTIFSAHKNVLSVTSLYFNAMFQTNMIEKSQAIIDIRCVTSEALKYLIDFAYSSTLYVSFYQIYDLLMASNMLCVEQVEHQCVAFLGQNLDIENCIEIWSLAEMINCEPLYNASFNFVQNNFRRVSQELDFLQLSFQQMELILSNDYIDVSSESDVFEAIINWVSYDSMARLPCLARLLQYVRFMLLSRKYLADRVLRENLVMSDENSRNIVLQILDRYILPERTCSLNTNQSSTSPRQASNRKIYVIGGKASGKCKSSMECYNFKTNSWRTLSRMKYPRYNAVAVTLDGNLYVLGGYYRGKDLKVVERYNPITDEWRVVSSLRKCKGALSAVSIDGWIYAVGGSEGHQESLRHAEQYDPVCDTWTQLPDMLTPRSHFGIGQMFGQLHVIGGFSGICALDQCECFDPSQREWRRFNSLNTSRMNHSITTFNNRFYAFGGKNSTGLVHSVEKYNPELNMWLIIKTNLDVKLGMVCVGRSNGTGNSVFIIGGKKENGEESNSSTVLTFKPIGSDLNNEQIVPMKEKRTYSAIAYL</sequence>
<dbReference type="InterPro" id="IPR006652">
    <property type="entry name" value="Kelch_1"/>
</dbReference>
<dbReference type="AlphaFoldDB" id="A0A7M5WQC2"/>
<dbReference type="Gene3D" id="2.130.10.80">
    <property type="entry name" value="Galactose oxidase/kelch, beta-propeller"/>
    <property type="match status" value="1"/>
</dbReference>
<dbReference type="EnsemblMetazoa" id="CLYHEMT001348.1">
    <property type="protein sequence ID" value="CLYHEMP001348.1"/>
    <property type="gene ID" value="CLYHEMG001348"/>
</dbReference>
<dbReference type="Gene3D" id="1.25.40.420">
    <property type="match status" value="1"/>
</dbReference>
<protein>
    <recommendedName>
        <fullName evidence="3">BTB domain-containing protein</fullName>
    </recommendedName>
</protein>
<dbReference type="SMART" id="SM00612">
    <property type="entry name" value="Kelch"/>
    <property type="match status" value="5"/>
</dbReference>
<organism evidence="4 5">
    <name type="scientific">Clytia hemisphaerica</name>
    <dbReference type="NCBI Taxonomy" id="252671"/>
    <lineage>
        <taxon>Eukaryota</taxon>
        <taxon>Metazoa</taxon>
        <taxon>Cnidaria</taxon>
        <taxon>Hydrozoa</taxon>
        <taxon>Hydroidolina</taxon>
        <taxon>Leptothecata</taxon>
        <taxon>Obeliida</taxon>
        <taxon>Clytiidae</taxon>
        <taxon>Clytia</taxon>
    </lineage>
</organism>
<evidence type="ECO:0000313" key="5">
    <source>
        <dbReference type="Proteomes" id="UP000594262"/>
    </source>
</evidence>
<dbReference type="SMART" id="SM00225">
    <property type="entry name" value="BTB"/>
    <property type="match status" value="1"/>
</dbReference>
<dbReference type="Proteomes" id="UP000594262">
    <property type="component" value="Unplaced"/>
</dbReference>
<dbReference type="PROSITE" id="PS50097">
    <property type="entry name" value="BTB"/>
    <property type="match status" value="1"/>
</dbReference>
<dbReference type="Pfam" id="PF00651">
    <property type="entry name" value="BTB"/>
    <property type="match status" value="1"/>
</dbReference>
<feature type="domain" description="BTB" evidence="3">
    <location>
        <begin position="97"/>
        <end position="165"/>
    </location>
</feature>
<keyword evidence="5" id="KW-1185">Reference proteome</keyword>
<dbReference type="PIRSF" id="PIRSF037037">
    <property type="entry name" value="Kelch-like_protein_gigaxonin"/>
    <property type="match status" value="1"/>
</dbReference>
<dbReference type="InterPro" id="IPR011333">
    <property type="entry name" value="SKP1/BTB/POZ_sf"/>
</dbReference>
<name>A0A7M5WQC2_9CNID</name>
<dbReference type="Pfam" id="PF24681">
    <property type="entry name" value="Kelch_KLHDC2_KLHL20_DRC7"/>
    <property type="match status" value="1"/>
</dbReference>
<dbReference type="SUPFAM" id="SSF117281">
    <property type="entry name" value="Kelch motif"/>
    <property type="match status" value="1"/>
</dbReference>
<evidence type="ECO:0000259" key="3">
    <source>
        <dbReference type="PROSITE" id="PS50097"/>
    </source>
</evidence>
<dbReference type="FunFam" id="1.25.40.420:FF:000001">
    <property type="entry name" value="Kelch-like family member 12"/>
    <property type="match status" value="1"/>
</dbReference>
<dbReference type="PANTHER" id="PTHR45632">
    <property type="entry name" value="LD33804P"/>
    <property type="match status" value="1"/>
</dbReference>
<dbReference type="PANTHER" id="PTHR45632:SF26">
    <property type="entry name" value="BTB DOMAIN-CONTAINING PROTEIN"/>
    <property type="match status" value="1"/>
</dbReference>
<dbReference type="Pfam" id="PF01344">
    <property type="entry name" value="Kelch_1"/>
    <property type="match status" value="1"/>
</dbReference>
<dbReference type="Pfam" id="PF07707">
    <property type="entry name" value="BACK"/>
    <property type="match status" value="1"/>
</dbReference>